<evidence type="ECO:0000313" key="1">
    <source>
        <dbReference type="EMBL" id="KAG6946843.1"/>
    </source>
</evidence>
<evidence type="ECO:0000313" key="2">
    <source>
        <dbReference type="Proteomes" id="UP000709295"/>
    </source>
</evidence>
<accession>A0A8J5IDH4</accession>
<dbReference type="Proteomes" id="UP000709295">
    <property type="component" value="Unassembled WGS sequence"/>
</dbReference>
<organism evidence="1 2">
    <name type="scientific">Phytophthora aleatoria</name>
    <dbReference type="NCBI Taxonomy" id="2496075"/>
    <lineage>
        <taxon>Eukaryota</taxon>
        <taxon>Sar</taxon>
        <taxon>Stramenopiles</taxon>
        <taxon>Oomycota</taxon>
        <taxon>Peronosporomycetes</taxon>
        <taxon>Peronosporales</taxon>
        <taxon>Peronosporaceae</taxon>
        <taxon>Phytophthora</taxon>
    </lineage>
</organism>
<comment type="caution">
    <text evidence="1">The sequence shown here is derived from an EMBL/GenBank/DDBJ whole genome shotgun (WGS) entry which is preliminary data.</text>
</comment>
<reference evidence="1" key="1">
    <citation type="submission" date="2021-01" db="EMBL/GenBank/DDBJ databases">
        <title>Phytophthora aleatoria, a newly-described species from Pinus radiata is distinct from Phytophthora cactorum isolates based on comparative genomics.</title>
        <authorList>
            <person name="Mcdougal R."/>
            <person name="Panda P."/>
            <person name="Williams N."/>
            <person name="Studholme D.J."/>
        </authorList>
    </citation>
    <scope>NUCLEOTIDE SEQUENCE</scope>
    <source>
        <strain evidence="1">NZFS 4037</strain>
    </source>
</reference>
<sequence>MTHLPKMARKCREHGGKRVYQCNIGAPVIHIAGSYHEAQLCVLSVGICTVNANAFHFVQTDALDGAHVNHPFELSSAVVWLGVDEQLGASNTTMDCK</sequence>
<name>A0A8J5IDH4_9STRA</name>
<keyword evidence="2" id="KW-1185">Reference proteome</keyword>
<dbReference type="AlphaFoldDB" id="A0A8J5IDH4"/>
<protein>
    <submittedName>
        <fullName evidence="1">Uncharacterized protein</fullName>
    </submittedName>
</protein>
<proteinExistence type="predicted"/>
<gene>
    <name evidence="1" type="ORF">JG688_00015813</name>
</gene>
<dbReference type="EMBL" id="JAENGY010001801">
    <property type="protein sequence ID" value="KAG6946843.1"/>
    <property type="molecule type" value="Genomic_DNA"/>
</dbReference>